<dbReference type="AlphaFoldDB" id="A0AB39VL76"/>
<dbReference type="RefSeq" id="WP_369788517.1">
    <property type="nucleotide sequence ID" value="NZ_CP165628.1"/>
</dbReference>
<organism evidence="1">
    <name type="scientific">Rouxiella sp. WC2420</name>
    <dbReference type="NCBI Taxonomy" id="3234145"/>
    <lineage>
        <taxon>Bacteria</taxon>
        <taxon>Pseudomonadati</taxon>
        <taxon>Pseudomonadota</taxon>
        <taxon>Gammaproteobacteria</taxon>
        <taxon>Enterobacterales</taxon>
        <taxon>Yersiniaceae</taxon>
        <taxon>Rouxiella</taxon>
    </lineage>
</organism>
<sequence length="99" mass="11490">MPTFSQLISYKLDRENRTTETIYYVQQASRTVPVIGKNSRSIIDQELIISGRLDYRHYTANMVMAGFPKDYGSEREAALKYAEWLQRMGAAIEDFWSEA</sequence>
<dbReference type="EMBL" id="CP165628">
    <property type="protein sequence ID" value="XDU71160.1"/>
    <property type="molecule type" value="Genomic_DNA"/>
</dbReference>
<accession>A0AB39VL76</accession>
<reference evidence="1" key="1">
    <citation type="submission" date="2024-07" db="EMBL/GenBank/DDBJ databases">
        <authorList>
            <person name="Biller S.J."/>
        </authorList>
    </citation>
    <scope>NUCLEOTIDE SEQUENCE</scope>
    <source>
        <strain evidence="1">WC2420</strain>
    </source>
</reference>
<protein>
    <submittedName>
        <fullName evidence="1">Uncharacterized protein</fullName>
    </submittedName>
</protein>
<name>A0AB39VL76_9GAMM</name>
<evidence type="ECO:0000313" key="1">
    <source>
        <dbReference type="EMBL" id="XDU71160.1"/>
    </source>
</evidence>
<proteinExistence type="predicted"/>
<gene>
    <name evidence="1" type="ORF">AB3G37_16555</name>
</gene>